<keyword evidence="8" id="KW-1185">Reference proteome</keyword>
<feature type="domain" description="Mur ligase C-terminal" evidence="5">
    <location>
        <begin position="337"/>
        <end position="464"/>
    </location>
</feature>
<feature type="binding site" evidence="3">
    <location>
        <begin position="158"/>
        <end position="159"/>
    </location>
    <ligand>
        <name>UDP-N-acetyl-alpha-D-muramoyl-L-alanyl-D-glutamate</name>
        <dbReference type="ChEBI" id="CHEBI:83900"/>
    </ligand>
</feature>
<evidence type="ECO:0000256" key="1">
    <source>
        <dbReference type="ARBA" id="ARBA00004752"/>
    </source>
</evidence>
<comment type="caution">
    <text evidence="7">The sequence shown here is derived from an EMBL/GenBank/DDBJ whole genome shotgun (WGS) entry which is preliminary data.</text>
</comment>
<keyword evidence="3" id="KW-0547">Nucleotide-binding</keyword>
<gene>
    <name evidence="3" type="primary">murE</name>
    <name evidence="7" type="ORF">NK118_04700</name>
</gene>
<protein>
    <recommendedName>
        <fullName evidence="3">UDP-N-acetylmuramyl-tripeptide synthetase</fullName>
        <ecNumber evidence="3">6.3.2.-</ecNumber>
    </recommendedName>
    <alternativeName>
        <fullName evidence="3">UDP-MurNAc-tripeptide synthetase</fullName>
    </alternativeName>
</protein>
<dbReference type="InterPro" id="IPR035911">
    <property type="entry name" value="MurE/MurF_N"/>
</dbReference>
<dbReference type="Gene3D" id="3.90.190.20">
    <property type="entry name" value="Mur ligase, C-terminal domain"/>
    <property type="match status" value="1"/>
</dbReference>
<keyword evidence="3" id="KW-0460">Magnesium</keyword>
<dbReference type="InterPro" id="IPR005761">
    <property type="entry name" value="UDP-N-AcMur-Glu-dNH2Pim_ligase"/>
</dbReference>
<evidence type="ECO:0000313" key="8">
    <source>
        <dbReference type="Proteomes" id="UP001523565"/>
    </source>
</evidence>
<dbReference type="PANTHER" id="PTHR23135:SF4">
    <property type="entry name" value="UDP-N-ACETYLMURAMOYL-L-ALANYL-D-GLUTAMATE--2,6-DIAMINOPIMELATE LIGASE MURE HOMOLOG, CHLOROPLASTIC"/>
    <property type="match status" value="1"/>
</dbReference>
<evidence type="ECO:0000256" key="4">
    <source>
        <dbReference type="RuleBase" id="RU004135"/>
    </source>
</evidence>
<dbReference type="SUPFAM" id="SSF63418">
    <property type="entry name" value="MurE/MurF N-terminal domain"/>
    <property type="match status" value="1"/>
</dbReference>
<dbReference type="SUPFAM" id="SSF53244">
    <property type="entry name" value="MurD-like peptide ligases, peptide-binding domain"/>
    <property type="match status" value="1"/>
</dbReference>
<accession>A0ABT1EGD7</accession>
<dbReference type="Pfam" id="PF02875">
    <property type="entry name" value="Mur_ligase_C"/>
    <property type="match status" value="1"/>
</dbReference>
<dbReference type="Proteomes" id="UP001523565">
    <property type="component" value="Unassembled WGS sequence"/>
</dbReference>
<keyword evidence="3 4" id="KW-0131">Cell cycle</keyword>
<keyword evidence="3" id="KW-0963">Cytoplasm</keyword>
<dbReference type="InterPro" id="IPR036565">
    <property type="entry name" value="Mur-like_cat_sf"/>
</dbReference>
<keyword evidence="3 4" id="KW-0961">Cell wall biogenesis/degradation</keyword>
<feature type="modified residue" description="N6-carboxylysine" evidence="3">
    <location>
        <position position="227"/>
    </location>
</feature>
<dbReference type="GO" id="GO:0016874">
    <property type="term" value="F:ligase activity"/>
    <property type="evidence" value="ECO:0007669"/>
    <property type="project" value="UniProtKB-KW"/>
</dbReference>
<feature type="binding site" evidence="3">
    <location>
        <begin position="117"/>
        <end position="123"/>
    </location>
    <ligand>
        <name>ATP</name>
        <dbReference type="ChEBI" id="CHEBI:30616"/>
    </ligand>
</feature>
<organism evidence="7 8">
    <name type="scientific">Ohessyouella blattaphilus</name>
    <dbReference type="NCBI Taxonomy" id="2949333"/>
    <lineage>
        <taxon>Bacteria</taxon>
        <taxon>Bacillati</taxon>
        <taxon>Bacillota</taxon>
        <taxon>Clostridia</taxon>
        <taxon>Lachnospirales</taxon>
        <taxon>Lachnospiraceae</taxon>
        <taxon>Ohessyouella</taxon>
    </lineage>
</organism>
<dbReference type="EMBL" id="JAMZFV010000004">
    <property type="protein sequence ID" value="MCP1109549.1"/>
    <property type="molecule type" value="Genomic_DNA"/>
</dbReference>
<keyword evidence="3" id="KW-0067">ATP-binding</keyword>
<feature type="binding site" evidence="3">
    <location>
        <position position="157"/>
    </location>
    <ligand>
        <name>UDP-N-acetyl-alpha-D-muramoyl-L-alanyl-D-glutamate</name>
        <dbReference type="ChEBI" id="CHEBI:83900"/>
    </ligand>
</feature>
<dbReference type="InterPro" id="IPR004101">
    <property type="entry name" value="Mur_ligase_C"/>
</dbReference>
<comment type="subcellular location">
    <subcellularLocation>
        <location evidence="3 4">Cytoplasm</location>
    </subcellularLocation>
</comment>
<dbReference type="EC" id="6.3.2.-" evidence="3"/>
<dbReference type="Gene3D" id="3.40.1190.10">
    <property type="entry name" value="Mur-like, catalytic domain"/>
    <property type="match status" value="1"/>
</dbReference>
<evidence type="ECO:0000259" key="6">
    <source>
        <dbReference type="Pfam" id="PF08245"/>
    </source>
</evidence>
<evidence type="ECO:0000313" key="7">
    <source>
        <dbReference type="EMBL" id="MCP1109549.1"/>
    </source>
</evidence>
<dbReference type="Gene3D" id="3.40.1390.10">
    <property type="entry name" value="MurE/MurF, N-terminal domain"/>
    <property type="match status" value="1"/>
</dbReference>
<keyword evidence="3 7" id="KW-0436">Ligase</keyword>
<feature type="domain" description="Mur ligase central" evidence="6">
    <location>
        <begin position="115"/>
        <end position="316"/>
    </location>
</feature>
<dbReference type="InterPro" id="IPR013221">
    <property type="entry name" value="Mur_ligase_cen"/>
</dbReference>
<comment type="pathway">
    <text evidence="1 3 4">Cell wall biogenesis; peptidoglycan biosynthesis.</text>
</comment>
<dbReference type="SUPFAM" id="SSF53623">
    <property type="entry name" value="MurD-like peptide ligases, catalytic domain"/>
    <property type="match status" value="1"/>
</dbReference>
<feature type="binding site" evidence="3">
    <location>
        <position position="39"/>
    </location>
    <ligand>
        <name>UDP-N-acetyl-alpha-D-muramoyl-L-alanyl-D-glutamate</name>
        <dbReference type="ChEBI" id="CHEBI:83900"/>
    </ligand>
</feature>
<keyword evidence="3 4" id="KW-0132">Cell division</keyword>
<dbReference type="Pfam" id="PF08245">
    <property type="entry name" value="Mur_ligase_M"/>
    <property type="match status" value="1"/>
</dbReference>
<dbReference type="PANTHER" id="PTHR23135">
    <property type="entry name" value="MUR LIGASE FAMILY MEMBER"/>
    <property type="match status" value="1"/>
</dbReference>
<proteinExistence type="inferred from homology"/>
<keyword evidence="3 4" id="KW-0133">Cell shape</keyword>
<dbReference type="InterPro" id="IPR036615">
    <property type="entry name" value="Mur_ligase_C_dom_sf"/>
</dbReference>
<evidence type="ECO:0000259" key="5">
    <source>
        <dbReference type="Pfam" id="PF02875"/>
    </source>
</evidence>
<comment type="PTM">
    <text evidence="3">Carboxylation is probably crucial for Mg(2+) binding and, consequently, for the gamma-phosphate positioning of ATP.</text>
</comment>
<keyword evidence="3 4" id="KW-0573">Peptidoglycan synthesis</keyword>
<evidence type="ECO:0000256" key="3">
    <source>
        <dbReference type="HAMAP-Rule" id="MF_00208"/>
    </source>
</evidence>
<feature type="binding site" evidence="3">
    <location>
        <position position="193"/>
    </location>
    <ligand>
        <name>UDP-N-acetyl-alpha-D-muramoyl-L-alanyl-D-glutamate</name>
        <dbReference type="ChEBI" id="CHEBI:83900"/>
    </ligand>
</feature>
<comment type="function">
    <text evidence="3">Catalyzes the addition of an amino acid to the nucleotide precursor UDP-N-acetylmuramoyl-L-alanyl-D-glutamate (UMAG) in the biosynthesis of bacterial cell-wall peptidoglycan.</text>
</comment>
<reference evidence="7 8" key="1">
    <citation type="journal article" date="2022" name="Genome Biol. Evol.">
        <title>Host diet, physiology and behaviors set the stage for Lachnospiraceae cladogenesis.</title>
        <authorList>
            <person name="Vera-Ponce De Leon A."/>
            <person name="Schneider M."/>
            <person name="Jahnes B.C."/>
            <person name="Sadowski V."/>
            <person name="Camuy-Velez L.A."/>
            <person name="Duan J."/>
            <person name="Sabree Z.L."/>
        </authorList>
    </citation>
    <scope>NUCLEOTIDE SEQUENCE [LARGE SCALE GENOMIC DNA]</scope>
    <source>
        <strain evidence="7 8">PAL227</strain>
    </source>
</reference>
<feature type="binding site" evidence="3">
    <location>
        <position position="185"/>
    </location>
    <ligand>
        <name>UDP-N-acetyl-alpha-D-muramoyl-L-alanyl-D-glutamate</name>
        <dbReference type="ChEBI" id="CHEBI:83900"/>
    </ligand>
</feature>
<dbReference type="NCBIfam" id="TIGR01085">
    <property type="entry name" value="murE"/>
    <property type="match status" value="1"/>
</dbReference>
<sequence>MNFYPLKKYLEVAGEYGTVTKSALLGKEEQEVTGLTYNSKEVAPGTLFICKGANFKEAYLQEAKERGAFCYISEKEYQAGAGMSCIIVSDIRQVMARQAILFYNEPAKDLKVIGIGGTKGKTTTAFYLKNIIEQKAPCGILSSICTYDGKTEAVAHNTTPESVELQKYLYQTVQNGVKYMVMEVSSQALKYHRVEGLDFDIGVFLNISEDHISPIEHPDFEDYFQSKMLMFKQTQTAIVNLDGGERVRALEAAKNASQTITFSLEDKTADYYGKDIEKVGEHSRFKAVAKGAEKTYELAMPGLFNIENALAAMAAANALGFSEEEIYTGLKTARVKGRMEIFHGKDGNKIGIVDYAHNKLSFEKLFSSLKKEYPGYRIIAVFGTPGGKAFGRRKDLGEAADRYADEIILTADEPGIEQVRDICEEIGKYIKHKPFQIVEERSQAVEIAFSSSPEKAVIAVVGKGHEASMKIGHEYVDYPSDLELVAKVLKAYDERN</sequence>
<evidence type="ECO:0000256" key="2">
    <source>
        <dbReference type="ARBA" id="ARBA00005898"/>
    </source>
</evidence>
<comment type="similarity">
    <text evidence="2 3">Belongs to the MurCDEF family. MurE subfamily.</text>
</comment>
<dbReference type="RefSeq" id="WP_262068453.1">
    <property type="nucleotide sequence ID" value="NZ_JAMXOC010000004.1"/>
</dbReference>
<dbReference type="HAMAP" id="MF_00208">
    <property type="entry name" value="MurE"/>
    <property type="match status" value="1"/>
</dbReference>
<comment type="caution">
    <text evidence="3">Lacks conserved residue(s) required for the propagation of feature annotation.</text>
</comment>
<comment type="cofactor">
    <cofactor evidence="3">
        <name>Mg(2+)</name>
        <dbReference type="ChEBI" id="CHEBI:18420"/>
    </cofactor>
</comment>
<name>A0ABT1EGD7_9FIRM</name>